<evidence type="ECO:0000259" key="2">
    <source>
        <dbReference type="Pfam" id="PF08327"/>
    </source>
</evidence>
<proteinExistence type="inferred from homology"/>
<comment type="similarity">
    <text evidence="1">Belongs to the AHA1 family.</text>
</comment>
<dbReference type="EMBL" id="JAABOO010000004">
    <property type="protein sequence ID" value="NER15027.1"/>
    <property type="molecule type" value="Genomic_DNA"/>
</dbReference>
<dbReference type="RefSeq" id="WP_163608329.1">
    <property type="nucleotide sequence ID" value="NZ_JAABOO010000004.1"/>
</dbReference>
<organism evidence="3 4">
    <name type="scientific">Leptobacterium flavescens</name>
    <dbReference type="NCBI Taxonomy" id="472055"/>
    <lineage>
        <taxon>Bacteria</taxon>
        <taxon>Pseudomonadati</taxon>
        <taxon>Bacteroidota</taxon>
        <taxon>Flavobacteriia</taxon>
        <taxon>Flavobacteriales</taxon>
        <taxon>Flavobacteriaceae</taxon>
        <taxon>Leptobacterium</taxon>
    </lineage>
</organism>
<comment type="caution">
    <text evidence="3">The sequence shown here is derived from an EMBL/GenBank/DDBJ whole genome shotgun (WGS) entry which is preliminary data.</text>
</comment>
<feature type="domain" description="Activator of Hsp90 ATPase homologue 1/2-like C-terminal" evidence="2">
    <location>
        <begin position="16"/>
        <end position="143"/>
    </location>
</feature>
<dbReference type="Proteomes" id="UP000468581">
    <property type="component" value="Unassembled WGS sequence"/>
</dbReference>
<evidence type="ECO:0000313" key="4">
    <source>
        <dbReference type="Proteomes" id="UP000468581"/>
    </source>
</evidence>
<dbReference type="Pfam" id="PF08327">
    <property type="entry name" value="AHSA1"/>
    <property type="match status" value="1"/>
</dbReference>
<dbReference type="InterPro" id="IPR013538">
    <property type="entry name" value="ASHA1/2-like_C"/>
</dbReference>
<reference evidence="3 4" key="1">
    <citation type="submission" date="2020-01" db="EMBL/GenBank/DDBJ databases">
        <title>Leptobacterium flavescens.</title>
        <authorList>
            <person name="Wang G."/>
        </authorList>
    </citation>
    <scope>NUCLEOTIDE SEQUENCE [LARGE SCALE GENOMIC DNA]</scope>
    <source>
        <strain evidence="3 4">KCTC 22160</strain>
    </source>
</reference>
<evidence type="ECO:0000313" key="3">
    <source>
        <dbReference type="EMBL" id="NER15027.1"/>
    </source>
</evidence>
<dbReference type="Gene3D" id="3.30.530.20">
    <property type="match status" value="1"/>
</dbReference>
<sequence length="144" mass="17067">MKTTDQPVIVEQVFKISIDELWDSITQLPLMKQWFFENIEEFEAEVGFSTRFNVHSEGRDFLHLWEITEADAPRKIVYNWKYEGYEGDSFVSFELFEQKGGSKLRLTHRVTQDFTSDVPEFNRDSCLNGWKYFISGNLKDFLES</sequence>
<accession>A0A6P0UPY9</accession>
<dbReference type="AlphaFoldDB" id="A0A6P0UPY9"/>
<dbReference type="CDD" id="cd07814">
    <property type="entry name" value="SRPBCC_CalC_Aha1-like"/>
    <property type="match status" value="1"/>
</dbReference>
<dbReference type="InterPro" id="IPR023393">
    <property type="entry name" value="START-like_dom_sf"/>
</dbReference>
<protein>
    <submittedName>
        <fullName evidence="3">SRPBCC domain-containing protein</fullName>
    </submittedName>
</protein>
<dbReference type="SUPFAM" id="SSF55961">
    <property type="entry name" value="Bet v1-like"/>
    <property type="match status" value="1"/>
</dbReference>
<evidence type="ECO:0000256" key="1">
    <source>
        <dbReference type="ARBA" id="ARBA00006817"/>
    </source>
</evidence>
<name>A0A6P0UPY9_9FLAO</name>
<keyword evidence="4" id="KW-1185">Reference proteome</keyword>
<gene>
    <name evidence="3" type="ORF">GWK08_16345</name>
</gene>